<protein>
    <submittedName>
        <fullName evidence="1">Uncharacterized protein</fullName>
    </submittedName>
</protein>
<proteinExistence type="predicted"/>
<name>A0A085N4K4_9BILA</name>
<dbReference type="Proteomes" id="UP000030758">
    <property type="component" value="Unassembled WGS sequence"/>
</dbReference>
<organism evidence="1">
    <name type="scientific">Trichuris suis</name>
    <name type="common">pig whipworm</name>
    <dbReference type="NCBI Taxonomy" id="68888"/>
    <lineage>
        <taxon>Eukaryota</taxon>
        <taxon>Metazoa</taxon>
        <taxon>Ecdysozoa</taxon>
        <taxon>Nematoda</taxon>
        <taxon>Enoplea</taxon>
        <taxon>Dorylaimia</taxon>
        <taxon>Trichinellida</taxon>
        <taxon>Trichuridae</taxon>
        <taxon>Trichuris</taxon>
    </lineage>
</organism>
<dbReference type="AlphaFoldDB" id="A0A085N4K4"/>
<reference evidence="1" key="1">
    <citation type="journal article" date="2014" name="Nat. Genet.">
        <title>Genome and transcriptome of the porcine whipworm Trichuris suis.</title>
        <authorList>
            <person name="Jex A.R."/>
            <person name="Nejsum P."/>
            <person name="Schwarz E.M."/>
            <person name="Hu L."/>
            <person name="Young N.D."/>
            <person name="Hall R.S."/>
            <person name="Korhonen P.K."/>
            <person name="Liao S."/>
            <person name="Thamsborg S."/>
            <person name="Xia J."/>
            <person name="Xu P."/>
            <person name="Wang S."/>
            <person name="Scheerlinck J.P."/>
            <person name="Hofmann A."/>
            <person name="Sternberg P.W."/>
            <person name="Wang J."/>
            <person name="Gasser R.B."/>
        </authorList>
    </citation>
    <scope>NUCLEOTIDE SEQUENCE [LARGE SCALE GENOMIC DNA]</scope>
    <source>
        <strain evidence="1">DCEP-RM93F</strain>
    </source>
</reference>
<evidence type="ECO:0000313" key="1">
    <source>
        <dbReference type="EMBL" id="KFD64400.1"/>
    </source>
</evidence>
<dbReference type="EMBL" id="KL367556">
    <property type="protein sequence ID" value="KFD64400.1"/>
    <property type="molecule type" value="Genomic_DNA"/>
</dbReference>
<accession>A0A085N4K4</accession>
<sequence>MKASVRGGTGTGRLYESPVETLGKATVKVTAFRRTMCLYVRVVKKNDTSLVGLDWCRAFGLRFLKGIEIYSIRSSSAKDEEKQFG</sequence>
<gene>
    <name evidence="1" type="ORF">M514_23424</name>
</gene>